<dbReference type="PANTHER" id="PTHR43178:SF5">
    <property type="entry name" value="LIPOAMIDE ACYLTRANSFERASE COMPONENT OF BRANCHED-CHAIN ALPHA-KETO ACID DEHYDROGENASE COMPLEX, MITOCHONDRIAL"/>
    <property type="match status" value="1"/>
</dbReference>
<dbReference type="Pfam" id="PF00198">
    <property type="entry name" value="2-oxoacid_dh"/>
    <property type="match status" value="1"/>
</dbReference>
<dbReference type="Proteomes" id="UP000662814">
    <property type="component" value="Chromosome"/>
</dbReference>
<dbReference type="InterPro" id="IPR004167">
    <property type="entry name" value="PSBD"/>
</dbReference>
<feature type="region of interest" description="Disordered" evidence="7">
    <location>
        <begin position="79"/>
        <end position="162"/>
    </location>
</feature>
<dbReference type="SUPFAM" id="SSF51230">
    <property type="entry name" value="Single hybrid motif"/>
    <property type="match status" value="1"/>
</dbReference>
<dbReference type="Gene3D" id="4.10.320.10">
    <property type="entry name" value="E3-binding domain"/>
    <property type="match status" value="1"/>
</dbReference>
<dbReference type="Pfam" id="PF00364">
    <property type="entry name" value="Biotin_lipoyl"/>
    <property type="match status" value="1"/>
</dbReference>
<name>A0ABX6YFC5_9MICO</name>
<dbReference type="Gene3D" id="2.40.50.100">
    <property type="match status" value="1"/>
</dbReference>
<dbReference type="RefSeq" id="WP_166992811.1">
    <property type="nucleotide sequence ID" value="NZ_CP061169.1"/>
</dbReference>
<evidence type="ECO:0000256" key="2">
    <source>
        <dbReference type="ARBA" id="ARBA00007317"/>
    </source>
</evidence>
<feature type="domain" description="Peripheral subunit-binding (PSBD)" evidence="9">
    <location>
        <begin position="161"/>
        <end position="198"/>
    </location>
</feature>
<dbReference type="InterPro" id="IPR036625">
    <property type="entry name" value="E3-bd_dom_sf"/>
</dbReference>
<evidence type="ECO:0000256" key="6">
    <source>
        <dbReference type="RuleBase" id="RU003423"/>
    </source>
</evidence>
<dbReference type="PANTHER" id="PTHR43178">
    <property type="entry name" value="DIHYDROLIPOAMIDE ACETYLTRANSFERASE COMPONENT OF PYRUVATE DEHYDROGENASE COMPLEX"/>
    <property type="match status" value="1"/>
</dbReference>
<dbReference type="CDD" id="cd06849">
    <property type="entry name" value="lipoyl_domain"/>
    <property type="match status" value="1"/>
</dbReference>
<dbReference type="InterPro" id="IPR023213">
    <property type="entry name" value="CAT-like_dom_sf"/>
</dbReference>
<evidence type="ECO:0000259" key="8">
    <source>
        <dbReference type="PROSITE" id="PS50968"/>
    </source>
</evidence>
<dbReference type="Pfam" id="PF02817">
    <property type="entry name" value="E3_binding"/>
    <property type="match status" value="1"/>
</dbReference>
<evidence type="ECO:0000256" key="4">
    <source>
        <dbReference type="ARBA" id="ARBA00022823"/>
    </source>
</evidence>
<accession>A0ABX6YFC5</accession>
<dbReference type="InterPro" id="IPR000089">
    <property type="entry name" value="Biotin_lipoyl"/>
</dbReference>
<comment type="cofactor">
    <cofactor evidence="1 6">
        <name>(R)-lipoate</name>
        <dbReference type="ChEBI" id="CHEBI:83088"/>
    </cofactor>
</comment>
<dbReference type="InterPro" id="IPR050743">
    <property type="entry name" value="2-oxoacid_DH_E2_comp"/>
</dbReference>
<evidence type="ECO:0000259" key="9">
    <source>
        <dbReference type="PROSITE" id="PS51826"/>
    </source>
</evidence>
<dbReference type="EC" id="2.3.1.-" evidence="6"/>
<dbReference type="InterPro" id="IPR001078">
    <property type="entry name" value="2-oxoacid_DH_actylTfrase"/>
</dbReference>
<keyword evidence="5 6" id="KW-0012">Acyltransferase</keyword>
<organism evidence="10 11">
    <name type="scientific">Paramicrobacterium chengjingii</name>
    <dbReference type="NCBI Taxonomy" id="2769067"/>
    <lineage>
        <taxon>Bacteria</taxon>
        <taxon>Bacillati</taxon>
        <taxon>Actinomycetota</taxon>
        <taxon>Actinomycetes</taxon>
        <taxon>Micrococcales</taxon>
        <taxon>Microbacteriaceae</taxon>
        <taxon>Paramicrobacterium</taxon>
    </lineage>
</organism>
<evidence type="ECO:0000256" key="1">
    <source>
        <dbReference type="ARBA" id="ARBA00001938"/>
    </source>
</evidence>
<proteinExistence type="inferred from homology"/>
<evidence type="ECO:0000256" key="3">
    <source>
        <dbReference type="ARBA" id="ARBA00022679"/>
    </source>
</evidence>
<keyword evidence="3 6" id="KW-0808">Transferase</keyword>
<dbReference type="PROSITE" id="PS50968">
    <property type="entry name" value="BIOTINYL_LIPOYL"/>
    <property type="match status" value="1"/>
</dbReference>
<sequence length="447" mass="47290">MSIKDFLLPDLGEGLTESEIASWKIAEGDAVEVNQVIAEIETAKALVELPSPFDGTIRKLYAQEGTTVQVGEPIIAFELEGGDDGPEGSGVKEEREPVLVGYGPKKEGGAAPKRRRRSWDETTATGIQTLKEAVEPDAAQATPALETAGPASGTGRRERPRTTPPVRIFARECGVDLTGVDGTGAGGLITRADVQRAAESGAAETAPEQTMTDAGRHGDVRIPIKGVRKATAAAMTASAFTAPHASEFITIDVTRTSELVTRLRSQHPKTRITIMSVISKAMLLAAKRTPSVNAYWDEDAQQIIEFGHINLGVAAATERGLVVPVVKNADALALLDLADAISTLVTTAREGRTQPADMSGGTITLTNVGVFGVDAGTPILTPGQSAIVAAGAVRRRPWEYNDEVALRDVMTLSMSFDHRIVDGEQASRFLVDVARVLEDPGTALTLL</sequence>
<dbReference type="PROSITE" id="PS51826">
    <property type="entry name" value="PSBD"/>
    <property type="match status" value="1"/>
</dbReference>
<comment type="similarity">
    <text evidence="2 6">Belongs to the 2-oxoacid dehydrogenase family.</text>
</comment>
<evidence type="ECO:0000256" key="7">
    <source>
        <dbReference type="SAM" id="MobiDB-lite"/>
    </source>
</evidence>
<protein>
    <recommendedName>
        <fullName evidence="6">Dihydrolipoamide acetyltransferase component of pyruvate dehydrogenase complex</fullName>
        <ecNumber evidence="6">2.3.1.-</ecNumber>
    </recommendedName>
</protein>
<dbReference type="InterPro" id="IPR011053">
    <property type="entry name" value="Single_hybrid_motif"/>
</dbReference>
<dbReference type="SUPFAM" id="SSF52777">
    <property type="entry name" value="CoA-dependent acyltransferases"/>
    <property type="match status" value="1"/>
</dbReference>
<dbReference type="SUPFAM" id="SSF47005">
    <property type="entry name" value="Peripheral subunit-binding domain of 2-oxo acid dehydrogenase complex"/>
    <property type="match status" value="1"/>
</dbReference>
<dbReference type="EMBL" id="CP061169">
    <property type="protein sequence ID" value="QPZ37156.1"/>
    <property type="molecule type" value="Genomic_DNA"/>
</dbReference>
<gene>
    <name evidence="10" type="ORF">HCR76_09795</name>
</gene>
<evidence type="ECO:0000256" key="5">
    <source>
        <dbReference type="ARBA" id="ARBA00023315"/>
    </source>
</evidence>
<dbReference type="Gene3D" id="3.30.559.10">
    <property type="entry name" value="Chloramphenicol acetyltransferase-like domain"/>
    <property type="match status" value="1"/>
</dbReference>
<feature type="domain" description="Lipoyl-binding" evidence="8">
    <location>
        <begin position="3"/>
        <end position="78"/>
    </location>
</feature>
<keyword evidence="4 6" id="KW-0450">Lipoyl</keyword>
<keyword evidence="11" id="KW-1185">Reference proteome</keyword>
<reference evidence="10 11" key="1">
    <citation type="submission" date="2020-12" db="EMBL/GenBank/DDBJ databases">
        <title>Microbacterium sp. HY060.</title>
        <authorList>
            <person name="Zhou J."/>
        </authorList>
    </citation>
    <scope>NUCLEOTIDE SEQUENCE [LARGE SCALE GENOMIC DNA]</scope>
    <source>
        <strain evidence="10 11">HY60</strain>
    </source>
</reference>
<evidence type="ECO:0000313" key="10">
    <source>
        <dbReference type="EMBL" id="QPZ37156.1"/>
    </source>
</evidence>
<evidence type="ECO:0000313" key="11">
    <source>
        <dbReference type="Proteomes" id="UP000662814"/>
    </source>
</evidence>